<dbReference type="Proteomes" id="UP000255108">
    <property type="component" value="Unassembled WGS sequence"/>
</dbReference>
<dbReference type="PROSITE" id="PS51831">
    <property type="entry name" value="HD"/>
    <property type="match status" value="1"/>
</dbReference>
<dbReference type="SUPFAM" id="SSF81301">
    <property type="entry name" value="Nucleotidyltransferase"/>
    <property type="match status" value="1"/>
</dbReference>
<dbReference type="InterPro" id="IPR003607">
    <property type="entry name" value="HD/PDEase_dom"/>
</dbReference>
<feature type="domain" description="ACT" evidence="8">
    <location>
        <begin position="678"/>
        <end position="765"/>
    </location>
</feature>
<evidence type="ECO:0000256" key="6">
    <source>
        <dbReference type="ARBA" id="ARBA00023268"/>
    </source>
</evidence>
<keyword evidence="1 7" id="KW-0808">Transferase</keyword>
<dbReference type="InterPro" id="IPR002934">
    <property type="entry name" value="Polymerase_NTP_transf_dom"/>
</dbReference>
<dbReference type="GO" id="GO:0008081">
    <property type="term" value="F:phosphoric diester hydrolase activity"/>
    <property type="evidence" value="ECO:0007669"/>
    <property type="project" value="UniProtKB-UniRule"/>
</dbReference>
<dbReference type="PANTHER" id="PTHR47320:SF1">
    <property type="entry name" value="BIFUNCTIONAL URIDYLYLTRANSFERASE_URIDYLYL-REMOVING ENZYME"/>
    <property type="match status" value="1"/>
</dbReference>
<dbReference type="CDD" id="cd04900">
    <property type="entry name" value="ACT_UUR-like_1"/>
    <property type="match status" value="1"/>
</dbReference>
<evidence type="ECO:0000313" key="13">
    <source>
        <dbReference type="Proteomes" id="UP000295794"/>
    </source>
</evidence>
<accession>A0A377QCK4</accession>
<protein>
    <recommendedName>
        <fullName evidence="7">Bifunctional uridylyltransferase/uridylyl-removing enzyme</fullName>
        <shortName evidence="7">UTase/UR</shortName>
    </recommendedName>
    <alternativeName>
        <fullName evidence="7">Bifunctional [protein-PII] modification enzyme</fullName>
    </alternativeName>
    <alternativeName>
        <fullName evidence="7">Bifunctional nitrogen sensor protein</fullName>
    </alternativeName>
    <domain>
        <recommendedName>
            <fullName evidence="7">[Protein-PII] uridylyltransferase</fullName>
            <shortName evidence="7">PII uridylyltransferase</shortName>
            <shortName evidence="7">UTase</shortName>
            <ecNumber evidence="7">2.7.7.59</ecNumber>
        </recommendedName>
    </domain>
    <domain>
        <recommendedName>
            <fullName evidence="7">[Protein-PII]-UMP uridylyl-removing enzyme</fullName>
            <shortName evidence="7">UR</shortName>
            <ecNumber evidence="7">3.1.4.-</ecNumber>
        </recommendedName>
    </domain>
</protein>
<dbReference type="InterPro" id="IPR006674">
    <property type="entry name" value="HD_domain"/>
</dbReference>
<comment type="cofactor">
    <cofactor evidence="7">
        <name>Mg(2+)</name>
        <dbReference type="ChEBI" id="CHEBI:18420"/>
    </cofactor>
</comment>
<name>A0A377QCK4_9NEIS</name>
<dbReference type="InterPro" id="IPR013546">
    <property type="entry name" value="PII_UdlTrfase/GS_AdlTrfase"/>
</dbReference>
<dbReference type="PROSITE" id="PS51671">
    <property type="entry name" value="ACT"/>
    <property type="match status" value="2"/>
</dbReference>
<comment type="function">
    <text evidence="7">Modifies, by uridylylation and deuridylylation, the PII regulatory proteins (GlnB and homologs), in response to the nitrogen status of the cell that GlnD senses through the glutamine level. Under low glutamine levels, catalyzes the conversion of the PII proteins and UTP to PII-UMP and PPi, while under higher glutamine levels, GlnD hydrolyzes PII-UMP to PII and UMP (deuridylylation). Thus, controls uridylylation state and activity of the PII proteins, and plays an important role in the regulation of nitrogen metabolism.</text>
</comment>
<evidence type="ECO:0000313" key="11">
    <source>
        <dbReference type="EMBL" id="TCU82386.1"/>
    </source>
</evidence>
<dbReference type="EMBL" id="UGHR01000001">
    <property type="protein sequence ID" value="STQ91611.1"/>
    <property type="molecule type" value="Genomic_DNA"/>
</dbReference>
<evidence type="ECO:0000259" key="9">
    <source>
        <dbReference type="PROSITE" id="PS51831"/>
    </source>
</evidence>
<dbReference type="RefSeq" id="WP_115227801.1">
    <property type="nucleotide sequence ID" value="NZ_CAWOLO010000015.1"/>
</dbReference>
<feature type="region of interest" description="Uridylyltransferase" evidence="7">
    <location>
        <begin position="1"/>
        <end position="320"/>
    </location>
</feature>
<dbReference type="HAMAP" id="MF_00277">
    <property type="entry name" value="PII_uridylyl_transf"/>
    <property type="match status" value="1"/>
</dbReference>
<dbReference type="Proteomes" id="UP000295794">
    <property type="component" value="Unassembled WGS sequence"/>
</dbReference>
<feature type="domain" description="HD" evidence="9">
    <location>
        <begin position="439"/>
        <end position="561"/>
    </location>
</feature>
<comment type="activity regulation">
    <text evidence="7">Uridylyltransferase (UTase) activity is inhibited by glutamine, while glutamine activates uridylyl-removing (UR) activity.</text>
</comment>
<dbReference type="Pfam" id="PF01909">
    <property type="entry name" value="NTP_transf_2"/>
    <property type="match status" value="1"/>
</dbReference>
<comment type="catalytic activity">
    <reaction evidence="7">
        <text>[protein-PII]-L-tyrosine + UTP = [protein-PII]-uridylyl-L-tyrosine + diphosphate</text>
        <dbReference type="Rhea" id="RHEA:13673"/>
        <dbReference type="Rhea" id="RHEA-COMP:12147"/>
        <dbReference type="Rhea" id="RHEA-COMP:12148"/>
        <dbReference type="ChEBI" id="CHEBI:33019"/>
        <dbReference type="ChEBI" id="CHEBI:46398"/>
        <dbReference type="ChEBI" id="CHEBI:46858"/>
        <dbReference type="ChEBI" id="CHEBI:90602"/>
        <dbReference type="EC" id="2.7.7.59"/>
    </reaction>
</comment>
<evidence type="ECO:0000256" key="7">
    <source>
        <dbReference type="HAMAP-Rule" id="MF_00277"/>
    </source>
</evidence>
<dbReference type="InterPro" id="IPR045865">
    <property type="entry name" value="ACT-like_dom_sf"/>
</dbReference>
<organism evidence="10 12">
    <name type="scientific">Iodobacter fluviatilis</name>
    <dbReference type="NCBI Taxonomy" id="537"/>
    <lineage>
        <taxon>Bacteria</taxon>
        <taxon>Pseudomonadati</taxon>
        <taxon>Pseudomonadota</taxon>
        <taxon>Betaproteobacteria</taxon>
        <taxon>Neisseriales</taxon>
        <taxon>Chitinibacteraceae</taxon>
        <taxon>Iodobacter</taxon>
    </lineage>
</organism>
<comment type="domain">
    <text evidence="7">Has four distinct domains: an N-terminal nucleotidyltransferase (NT) domain responsible for UTase activity, a central HD domain that encodes UR activity, and two C-terminal ACT domains that seem to have a role in glutamine sensing.</text>
</comment>
<evidence type="ECO:0000256" key="2">
    <source>
        <dbReference type="ARBA" id="ARBA00022695"/>
    </source>
</evidence>
<sequence length="856" mass="98537">MRPVSAIRASYAADKAALHQQFDTPSEALPILAELAQLTDRTLGELWGRHQFIDEVLLVAVGGYGRGELFPYSDVDLLILLPDLPSPALLEKLEIFVGELWDIGLEVGHSVRTTADCMHEAEKDITVQTTILEARLLVGDPERFKEFYDTVHRYIDTKEFFEAKLLEQQARYGRFQNATYNLEPNIKEAPGGLRDLHLIGWIAASQGLGRDWHALAQLKMLTDEEIIKLENAERVLRAYRIQLHWLAKRREDRILFDYQHTLASDFKFADSEKGSIRLRASEALMATYYRSARIISQLAPLLLEALKARIFSQVGIEIRPINEYFQLRGASIEITAPDVFERQPSTILELFWQLERLRDARDISPATLRALWHARSRIDDDFRSNPVNQQRFIDIFREPRGLTRVLRRMNQYGVLGRFIPEFGQIVGRMQHDLFHVYTVDEHTLMVLRNVRRFAVNAFTHEYPMCSRLLAEFDRPEVLYLAALFHDIGKGRGGDHSLLGKEIAAKWCASMPLSNEDAQLITWLVEHHLTMSAVAQKQDVYDPETIQAFATWVGDQRKLTAIYLLTVADIRGTSPKVWNAWKAKLLEDLFKATQRLFSSQASSSRSWLEERQDEALRLIRLHGLRQEAHEEFWKVLDTVYFLRHDAKEIAWHTRMLFSRVNTLKPVVRARLSESGEGLQVMVYSLDKNDLFAQICSFFERAGYTIFDAHIHTTQNGYALDSFYIYIPDNRVDNYRDLIGYIEFELSQQLEKGLPLVTVQKSRISRQLKHFPIQPHVMIRADERGKYHVLSIAAGDRTGLLSTIARVLANNRIEIQSAKIMTLGERAEDNFLISGELLKDQHASRALEAELLQAIHAH</sequence>
<dbReference type="InterPro" id="IPR043519">
    <property type="entry name" value="NT_sf"/>
</dbReference>
<dbReference type="GO" id="GO:0008773">
    <property type="term" value="F:[protein-PII] uridylyltransferase activity"/>
    <property type="evidence" value="ECO:0007669"/>
    <property type="project" value="UniProtKB-UniRule"/>
</dbReference>
<dbReference type="Gene3D" id="1.10.3090.10">
    <property type="entry name" value="cca-adding enzyme, domain 2"/>
    <property type="match status" value="1"/>
</dbReference>
<gene>
    <name evidence="7" type="primary">glnD</name>
    <name evidence="11" type="ORF">EV682_11525</name>
    <name evidence="10" type="ORF">NCTC11159_02685</name>
</gene>
<evidence type="ECO:0000259" key="8">
    <source>
        <dbReference type="PROSITE" id="PS51671"/>
    </source>
</evidence>
<dbReference type="Pfam" id="PF08335">
    <property type="entry name" value="GlnD_UR_UTase"/>
    <property type="match status" value="1"/>
</dbReference>
<keyword evidence="4 7" id="KW-0378">Hydrolase</keyword>
<feature type="domain" description="ACT" evidence="8">
    <location>
        <begin position="787"/>
        <end position="856"/>
    </location>
</feature>
<comment type="catalytic activity">
    <reaction evidence="7">
        <text>[protein-PII]-uridylyl-L-tyrosine + H2O = [protein-PII]-L-tyrosine + UMP + H(+)</text>
        <dbReference type="Rhea" id="RHEA:48600"/>
        <dbReference type="Rhea" id="RHEA-COMP:12147"/>
        <dbReference type="Rhea" id="RHEA-COMP:12148"/>
        <dbReference type="ChEBI" id="CHEBI:15377"/>
        <dbReference type="ChEBI" id="CHEBI:15378"/>
        <dbReference type="ChEBI" id="CHEBI:46858"/>
        <dbReference type="ChEBI" id="CHEBI:57865"/>
        <dbReference type="ChEBI" id="CHEBI:90602"/>
    </reaction>
</comment>
<reference evidence="11 13" key="2">
    <citation type="submission" date="2019-03" db="EMBL/GenBank/DDBJ databases">
        <title>Genomic Encyclopedia of Type Strains, Phase IV (KMG-IV): sequencing the most valuable type-strain genomes for metagenomic binning, comparative biology and taxonomic classification.</title>
        <authorList>
            <person name="Goeker M."/>
        </authorList>
    </citation>
    <scope>NUCLEOTIDE SEQUENCE [LARGE SCALE GENOMIC DNA]</scope>
    <source>
        <strain evidence="11 13">DSM 3764</strain>
    </source>
</reference>
<dbReference type="GO" id="GO:0006808">
    <property type="term" value="P:regulation of nitrogen utilization"/>
    <property type="evidence" value="ECO:0007669"/>
    <property type="project" value="UniProtKB-UniRule"/>
</dbReference>
<dbReference type="PANTHER" id="PTHR47320">
    <property type="entry name" value="BIFUNCTIONAL URIDYLYLTRANSFERASE/URIDYLYL-REMOVING ENZYME"/>
    <property type="match status" value="1"/>
</dbReference>
<dbReference type="PIRSF" id="PIRSF006288">
    <property type="entry name" value="PII_uridyltransf"/>
    <property type="match status" value="1"/>
</dbReference>
<dbReference type="AlphaFoldDB" id="A0A377QCK4"/>
<evidence type="ECO:0000313" key="12">
    <source>
        <dbReference type="Proteomes" id="UP000255108"/>
    </source>
</evidence>
<dbReference type="NCBIfam" id="TIGR01693">
    <property type="entry name" value="UTase_glnD"/>
    <property type="match status" value="1"/>
</dbReference>
<dbReference type="EMBL" id="SMBT01000015">
    <property type="protein sequence ID" value="TCU82386.1"/>
    <property type="molecule type" value="Genomic_DNA"/>
</dbReference>
<keyword evidence="2 7" id="KW-0548">Nucleotidyltransferase</keyword>
<dbReference type="EC" id="3.1.4.-" evidence="7"/>
<keyword evidence="13" id="KW-1185">Reference proteome</keyword>
<dbReference type="SUPFAM" id="SSF81593">
    <property type="entry name" value="Nucleotidyltransferase substrate binding subunit/domain"/>
    <property type="match status" value="1"/>
</dbReference>
<dbReference type="NCBIfam" id="NF002837">
    <property type="entry name" value="PRK03059.1"/>
    <property type="match status" value="1"/>
</dbReference>
<dbReference type="InterPro" id="IPR002912">
    <property type="entry name" value="ACT_dom"/>
</dbReference>
<dbReference type="SUPFAM" id="SSF55021">
    <property type="entry name" value="ACT-like"/>
    <property type="match status" value="2"/>
</dbReference>
<keyword evidence="6 7" id="KW-0511">Multifunctional enzyme</keyword>
<dbReference type="CDD" id="cd00077">
    <property type="entry name" value="HDc"/>
    <property type="match status" value="1"/>
</dbReference>
<dbReference type="SUPFAM" id="SSF109604">
    <property type="entry name" value="HD-domain/PDEase-like"/>
    <property type="match status" value="1"/>
</dbReference>
<evidence type="ECO:0000256" key="1">
    <source>
        <dbReference type="ARBA" id="ARBA00022679"/>
    </source>
</evidence>
<dbReference type="InterPro" id="IPR010043">
    <property type="entry name" value="UTase/UR"/>
</dbReference>
<evidence type="ECO:0000256" key="4">
    <source>
        <dbReference type="ARBA" id="ARBA00022801"/>
    </source>
</evidence>
<reference evidence="10 12" key="1">
    <citation type="submission" date="2018-06" db="EMBL/GenBank/DDBJ databases">
        <authorList>
            <consortium name="Pathogen Informatics"/>
            <person name="Doyle S."/>
        </authorList>
    </citation>
    <scope>NUCLEOTIDE SEQUENCE [LARGE SCALE GENOMIC DNA]</scope>
    <source>
        <strain evidence="10 12">NCTC11159</strain>
    </source>
</reference>
<evidence type="ECO:0000256" key="3">
    <source>
        <dbReference type="ARBA" id="ARBA00022737"/>
    </source>
</evidence>
<keyword evidence="3" id="KW-0677">Repeat</keyword>
<dbReference type="SMART" id="SM00471">
    <property type="entry name" value="HDc"/>
    <property type="match status" value="1"/>
</dbReference>
<comment type="similarity">
    <text evidence="7">Belongs to the GlnD family.</text>
</comment>
<dbReference type="EC" id="2.7.7.59" evidence="7"/>
<dbReference type="OrthoDB" id="9758038at2"/>
<evidence type="ECO:0000313" key="10">
    <source>
        <dbReference type="EMBL" id="STQ91611.1"/>
    </source>
</evidence>
<comment type="caution">
    <text evidence="7">Lacks conserved residue(s) required for the propagation of feature annotation.</text>
</comment>
<evidence type="ECO:0000256" key="5">
    <source>
        <dbReference type="ARBA" id="ARBA00022842"/>
    </source>
</evidence>
<dbReference type="Pfam" id="PF01966">
    <property type="entry name" value="HD"/>
    <property type="match status" value="1"/>
</dbReference>
<proteinExistence type="inferred from homology"/>
<keyword evidence="5 7" id="KW-0460">Magnesium</keyword>
<dbReference type="CDD" id="cd04899">
    <property type="entry name" value="ACT_ACR-UUR-like_2"/>
    <property type="match status" value="1"/>
</dbReference>